<reference evidence="6" key="1">
    <citation type="submission" date="2016-10" db="EMBL/GenBank/DDBJ databases">
        <authorList>
            <person name="Varghese N."/>
            <person name="Submissions S."/>
        </authorList>
    </citation>
    <scope>NUCLEOTIDE SEQUENCE [LARGE SCALE GENOMIC DNA]</scope>
    <source>
        <strain evidence="6">Nm10</strain>
    </source>
</reference>
<accession>A0A1H9FEF5</accession>
<evidence type="ECO:0000313" key="4">
    <source>
        <dbReference type="EMBL" id="SOD19132.1"/>
    </source>
</evidence>
<dbReference type="EMBL" id="FNLN01000008">
    <property type="protein sequence ID" value="SDT88642.1"/>
    <property type="molecule type" value="Genomic_DNA"/>
</dbReference>
<sequence>MPQDDDSDIIVSDQGTYYILPSYMISRMRRSAIMNAYEWTPYTEEAWKELTKK</sequence>
<dbReference type="Proteomes" id="UP000244110">
    <property type="component" value="Unassembled WGS sequence"/>
</dbReference>
<dbReference type="AlphaFoldDB" id="A0A1H9FEF5"/>
<evidence type="ECO:0000313" key="8">
    <source>
        <dbReference type="Proteomes" id="UP000244110"/>
    </source>
</evidence>
<dbReference type="Proteomes" id="UP000219335">
    <property type="component" value="Unassembled WGS sequence"/>
</dbReference>
<dbReference type="Proteomes" id="UP000182882">
    <property type="component" value="Unassembled WGS sequence"/>
</dbReference>
<reference evidence="1 8" key="4">
    <citation type="submission" date="2018-04" db="EMBL/GenBank/DDBJ databases">
        <title>Active sludge and wastewater microbial communities from Klosterneuburg, Austria.</title>
        <authorList>
            <person name="Wagner M."/>
        </authorList>
    </citation>
    <scope>NUCLEOTIDE SEQUENCE [LARGE SCALE GENOMIC DNA]</scope>
    <source>
        <strain evidence="1 8">Nm4</strain>
    </source>
</reference>
<dbReference type="EMBL" id="OCMU01000001">
    <property type="protein sequence ID" value="SOD19132.1"/>
    <property type="molecule type" value="Genomic_DNA"/>
</dbReference>
<dbReference type="EMBL" id="QAOL01000007">
    <property type="protein sequence ID" value="PTQ86964.1"/>
    <property type="molecule type" value="Genomic_DNA"/>
</dbReference>
<reference evidence="4 7" key="3">
    <citation type="submission" date="2017-09" db="EMBL/GenBank/DDBJ databases">
        <authorList>
            <person name="Ehlers B."/>
            <person name="Leendertz F.H."/>
        </authorList>
    </citation>
    <scope>NUCLEOTIDE SEQUENCE [LARGE SCALE GENOMIC DNA]</scope>
    <source>
        <strain evidence="4 7">Nm42</strain>
    </source>
</reference>
<evidence type="ECO:0000313" key="7">
    <source>
        <dbReference type="Proteomes" id="UP000219335"/>
    </source>
</evidence>
<organism evidence="3 5">
    <name type="scientific">Nitrosomonas ureae</name>
    <dbReference type="NCBI Taxonomy" id="44577"/>
    <lineage>
        <taxon>Bacteria</taxon>
        <taxon>Pseudomonadati</taxon>
        <taxon>Pseudomonadota</taxon>
        <taxon>Betaproteobacteria</taxon>
        <taxon>Nitrosomonadales</taxon>
        <taxon>Nitrosomonadaceae</taxon>
        <taxon>Nitrosomonas</taxon>
    </lineage>
</organism>
<dbReference type="EMBL" id="FOFX01000042">
    <property type="protein sequence ID" value="SEQ36316.1"/>
    <property type="molecule type" value="Genomic_DNA"/>
</dbReference>
<evidence type="ECO:0000313" key="5">
    <source>
        <dbReference type="Proteomes" id="UP000181998"/>
    </source>
</evidence>
<evidence type="ECO:0000313" key="2">
    <source>
        <dbReference type="EMBL" id="SDT88642.1"/>
    </source>
</evidence>
<evidence type="ECO:0000313" key="6">
    <source>
        <dbReference type="Proteomes" id="UP000182882"/>
    </source>
</evidence>
<keyword evidence="6" id="KW-1185">Reference proteome</keyword>
<proteinExistence type="predicted"/>
<dbReference type="Proteomes" id="UP000181998">
    <property type="component" value="Unassembled WGS sequence"/>
</dbReference>
<reference evidence="3 5" key="2">
    <citation type="submission" date="2016-10" db="EMBL/GenBank/DDBJ databases">
        <authorList>
            <person name="de Groot N.N."/>
        </authorList>
    </citation>
    <scope>NUCLEOTIDE SEQUENCE [LARGE SCALE GENOMIC DNA]</scope>
    <source>
        <strain evidence="2">Nm10</strain>
        <strain evidence="3 5">Nm9</strain>
    </source>
</reference>
<name>A0A1H9FEF5_9PROT</name>
<protein>
    <submittedName>
        <fullName evidence="3">Uncharacterized protein</fullName>
    </submittedName>
</protein>
<gene>
    <name evidence="1" type="ORF">C8R28_10074</name>
    <name evidence="2" type="ORF">SAMN05216406_1089</name>
    <name evidence="3" type="ORF">SAMN05421510_10424</name>
    <name evidence="4" type="ORF">SAMN06297164_2092</name>
</gene>
<evidence type="ECO:0000313" key="3">
    <source>
        <dbReference type="EMBL" id="SEQ36316.1"/>
    </source>
</evidence>
<evidence type="ECO:0000313" key="1">
    <source>
        <dbReference type="EMBL" id="PTQ86964.1"/>
    </source>
</evidence>